<reference evidence="1" key="1">
    <citation type="submission" date="2024-10" db="EMBL/GenBank/DDBJ databases">
        <authorList>
            <person name="Lesea H.P."/>
            <person name="Kuehl J.V."/>
            <person name="Chandonia J.-M."/>
        </authorList>
    </citation>
    <scope>NUCLEOTIDE SEQUENCE</scope>
    <source>
        <strain evidence="1">FW102-FHT14D06</strain>
    </source>
</reference>
<evidence type="ECO:0000313" key="1">
    <source>
        <dbReference type="EMBL" id="XIA21440.1"/>
    </source>
</evidence>
<name>A0AB74UXW6_9GAMM</name>
<proteinExistence type="predicted"/>
<dbReference type="RefSeq" id="WP_395117679.1">
    <property type="nucleotide sequence ID" value="NZ_CP170722.1"/>
</dbReference>
<organism evidence="1">
    <name type="scientific">Rhodanobacter sp. FW102-FHT14D06</name>
    <dbReference type="NCBI Taxonomy" id="3351461"/>
    <lineage>
        <taxon>Bacteria</taxon>
        <taxon>Pseudomonadati</taxon>
        <taxon>Pseudomonadota</taxon>
        <taxon>Gammaproteobacteria</taxon>
        <taxon>Lysobacterales</taxon>
        <taxon>Rhodanobacteraceae</taxon>
        <taxon>Rhodanobacter</taxon>
    </lineage>
</organism>
<sequence length="45" mass="4769">MANPLLDLMTQGESGAAGYNAYNRGTYMGADHKPHIRGADGAIDF</sequence>
<dbReference type="AlphaFoldDB" id="A0AB74UXW6"/>
<accession>A0AB74UXW6</accession>
<protein>
    <submittedName>
        <fullName evidence="1">Uncharacterized protein</fullName>
    </submittedName>
</protein>
<dbReference type="EMBL" id="CP170722">
    <property type="protein sequence ID" value="XIA21440.1"/>
    <property type="molecule type" value="Genomic_DNA"/>
</dbReference>
<gene>
    <name evidence="1" type="ORF">ACFCQI_14065</name>
</gene>